<accession>A0A564WMI2</accession>
<keyword evidence="2 7" id="KW-0812">Transmembrane</keyword>
<dbReference type="InterPro" id="IPR036640">
    <property type="entry name" value="ABC1_TM_sf"/>
</dbReference>
<dbReference type="InterPro" id="IPR011527">
    <property type="entry name" value="ABC1_TM_dom"/>
</dbReference>
<reference evidence="10 11" key="1">
    <citation type="submission" date="2019-07" db="EMBL/GenBank/DDBJ databases">
        <authorList>
            <person name="Chang H.-W."/>
            <person name="Raman A."/>
            <person name="Venkatesh S."/>
            <person name="Gehrig J."/>
        </authorList>
    </citation>
    <scope>NUCLEOTIDE SEQUENCE [LARGE SCALE GENOMIC DNA]</scope>
    <source>
        <strain evidence="10">Blautia_wexlerae_LFYP_14</strain>
    </source>
</reference>
<evidence type="ECO:0000256" key="6">
    <source>
        <dbReference type="ARBA" id="ARBA00023136"/>
    </source>
</evidence>
<dbReference type="PANTHER" id="PTHR43394:SF1">
    <property type="entry name" value="ATP-BINDING CASSETTE SUB-FAMILY B MEMBER 10, MITOCHONDRIAL"/>
    <property type="match status" value="1"/>
</dbReference>
<evidence type="ECO:0000313" key="10">
    <source>
        <dbReference type="EMBL" id="VUX62900.1"/>
    </source>
</evidence>
<dbReference type="InterPro" id="IPR039421">
    <property type="entry name" value="Type_1_exporter"/>
</dbReference>
<dbReference type="Pfam" id="PF00005">
    <property type="entry name" value="ABC_tran"/>
    <property type="match status" value="1"/>
</dbReference>
<sequence>MYMEKKKRKLLKNGFQILWRTSKVYCIGILTFSSFCGIIGPLNAIIYQRFLDEILHILQARKGIKYGIIFLILYSLMCLLSYILNLILNYIKQLFSDLLDLRITQFILKKSITFPMETFDNANVYNHINVGITQTTHNCLNLLDSLSESLYAIIKGIGYGIIIARFNCVIVLLSIISSLPVLYISIKTNEYWYSIFFERTEKLRLINYLKMIMIKNENIKEIKLFKVGEKIVDLIKNTFSDFLNNDKRARKKFLLKKITTQSIDEIVTLFIKIAILFFALKGKNSVGTIILFFNSQENMKASLNELLNKISVLHNSILYLESLDAIENEKVEDENGKNSFNNKFHAIEFKNVDFKYPGKEQYALKNVSLKFERGKIYSIVGFNGSGKTTLIKLLLRLYKPTNGVILVDGENIENISLESYYSNISAVFQDFIKYPFSVWENIAVSERNNDSVDKERFESVIQLADIRNMINSFPDKAETLLMKDWTGGSDISQGQWQKIAIARCFYPDSSIAILDEPFSSIDAEAENRIIKRIKEQSKNELVLYVTHRFSSITLADTIIVLKNGEIEEQGDHETLMYNRGTYFTLYKAQYDKSL</sequence>
<evidence type="ECO:0000256" key="2">
    <source>
        <dbReference type="ARBA" id="ARBA00022692"/>
    </source>
</evidence>
<dbReference type="Gene3D" id="3.40.50.300">
    <property type="entry name" value="P-loop containing nucleotide triphosphate hydrolases"/>
    <property type="match status" value="1"/>
</dbReference>
<proteinExistence type="predicted"/>
<evidence type="ECO:0000256" key="4">
    <source>
        <dbReference type="ARBA" id="ARBA00022840"/>
    </source>
</evidence>
<dbReference type="SUPFAM" id="SSF90123">
    <property type="entry name" value="ABC transporter transmembrane region"/>
    <property type="match status" value="1"/>
</dbReference>
<dbReference type="PROSITE" id="PS00211">
    <property type="entry name" value="ABC_TRANSPORTER_1"/>
    <property type="match status" value="1"/>
</dbReference>
<dbReference type="Proteomes" id="UP000366766">
    <property type="component" value="Unassembled WGS sequence"/>
</dbReference>
<dbReference type="EMBL" id="CABHOF010000014">
    <property type="protein sequence ID" value="VUX62900.1"/>
    <property type="molecule type" value="Genomic_DNA"/>
</dbReference>
<evidence type="ECO:0000256" key="5">
    <source>
        <dbReference type="ARBA" id="ARBA00022989"/>
    </source>
</evidence>
<dbReference type="GO" id="GO:0016887">
    <property type="term" value="F:ATP hydrolysis activity"/>
    <property type="evidence" value="ECO:0007669"/>
    <property type="project" value="InterPro"/>
</dbReference>
<evidence type="ECO:0000256" key="1">
    <source>
        <dbReference type="ARBA" id="ARBA00004651"/>
    </source>
</evidence>
<dbReference type="SUPFAM" id="SSF52540">
    <property type="entry name" value="P-loop containing nucleoside triphosphate hydrolases"/>
    <property type="match status" value="1"/>
</dbReference>
<dbReference type="PROSITE" id="PS50929">
    <property type="entry name" value="ABC_TM1F"/>
    <property type="match status" value="1"/>
</dbReference>
<keyword evidence="11" id="KW-1185">Reference proteome</keyword>
<protein>
    <submittedName>
        <fullName evidence="10">Lipid A export ATP-binding/permease protein MsbA</fullName>
        <ecNumber evidence="10">3.6.3.-</ecNumber>
    </submittedName>
</protein>
<dbReference type="CDD" id="cd03228">
    <property type="entry name" value="ABCC_MRP_Like"/>
    <property type="match status" value="1"/>
</dbReference>
<keyword evidence="3" id="KW-0547">Nucleotide-binding</keyword>
<feature type="transmembrane region" description="Helical" evidence="7">
    <location>
        <begin position="24"/>
        <end position="46"/>
    </location>
</feature>
<keyword evidence="4 10" id="KW-0067">ATP-binding</keyword>
<dbReference type="InterPro" id="IPR017871">
    <property type="entry name" value="ABC_transporter-like_CS"/>
</dbReference>
<evidence type="ECO:0000259" key="8">
    <source>
        <dbReference type="PROSITE" id="PS50893"/>
    </source>
</evidence>
<keyword evidence="6 7" id="KW-0472">Membrane</keyword>
<dbReference type="SMART" id="SM00382">
    <property type="entry name" value="AAA"/>
    <property type="match status" value="1"/>
</dbReference>
<dbReference type="GO" id="GO:0005886">
    <property type="term" value="C:plasma membrane"/>
    <property type="evidence" value="ECO:0007669"/>
    <property type="project" value="UniProtKB-SubCell"/>
</dbReference>
<dbReference type="GO" id="GO:0015421">
    <property type="term" value="F:ABC-type oligopeptide transporter activity"/>
    <property type="evidence" value="ECO:0007669"/>
    <property type="project" value="TreeGrafter"/>
</dbReference>
<dbReference type="Gene3D" id="1.20.1560.10">
    <property type="entry name" value="ABC transporter type 1, transmembrane domain"/>
    <property type="match status" value="1"/>
</dbReference>
<evidence type="ECO:0000313" key="11">
    <source>
        <dbReference type="Proteomes" id="UP000366766"/>
    </source>
</evidence>
<comment type="subcellular location">
    <subcellularLocation>
        <location evidence="1">Cell membrane</location>
        <topology evidence="1">Multi-pass membrane protein</topology>
    </subcellularLocation>
</comment>
<dbReference type="PROSITE" id="PS50893">
    <property type="entry name" value="ABC_TRANSPORTER_2"/>
    <property type="match status" value="1"/>
</dbReference>
<dbReference type="InterPro" id="IPR003593">
    <property type="entry name" value="AAA+_ATPase"/>
</dbReference>
<dbReference type="GO" id="GO:0005524">
    <property type="term" value="F:ATP binding"/>
    <property type="evidence" value="ECO:0007669"/>
    <property type="project" value="UniProtKB-KW"/>
</dbReference>
<name>A0A564WMI2_9FIRM</name>
<keyword evidence="5 7" id="KW-1133">Transmembrane helix</keyword>
<dbReference type="InterPro" id="IPR027417">
    <property type="entry name" value="P-loop_NTPase"/>
</dbReference>
<organism evidence="10 11">
    <name type="scientific">Blautia wexlerae</name>
    <dbReference type="NCBI Taxonomy" id="418240"/>
    <lineage>
        <taxon>Bacteria</taxon>
        <taxon>Bacillati</taxon>
        <taxon>Bacillota</taxon>
        <taxon>Clostridia</taxon>
        <taxon>Lachnospirales</taxon>
        <taxon>Lachnospiraceae</taxon>
        <taxon>Blautia</taxon>
    </lineage>
</organism>
<feature type="domain" description="ABC transmembrane type-1" evidence="9">
    <location>
        <begin position="27"/>
        <end position="315"/>
    </location>
</feature>
<dbReference type="AlphaFoldDB" id="A0A564WMI2"/>
<feature type="transmembrane region" description="Helical" evidence="7">
    <location>
        <begin position="66"/>
        <end position="88"/>
    </location>
</feature>
<feature type="transmembrane region" description="Helical" evidence="7">
    <location>
        <begin position="162"/>
        <end position="186"/>
    </location>
</feature>
<evidence type="ECO:0000256" key="3">
    <source>
        <dbReference type="ARBA" id="ARBA00022741"/>
    </source>
</evidence>
<dbReference type="InterPro" id="IPR003439">
    <property type="entry name" value="ABC_transporter-like_ATP-bd"/>
</dbReference>
<feature type="domain" description="ABC transporter" evidence="8">
    <location>
        <begin position="347"/>
        <end position="588"/>
    </location>
</feature>
<dbReference type="PANTHER" id="PTHR43394">
    <property type="entry name" value="ATP-DEPENDENT PERMEASE MDL1, MITOCHONDRIAL"/>
    <property type="match status" value="1"/>
</dbReference>
<dbReference type="EC" id="3.6.3.-" evidence="10"/>
<gene>
    <name evidence="10" type="primary">msbA</name>
    <name evidence="10" type="ORF">BWLFYP14_00649</name>
</gene>
<evidence type="ECO:0000259" key="9">
    <source>
        <dbReference type="PROSITE" id="PS50929"/>
    </source>
</evidence>
<evidence type="ECO:0000256" key="7">
    <source>
        <dbReference type="SAM" id="Phobius"/>
    </source>
</evidence>
<keyword evidence="10" id="KW-0378">Hydrolase</keyword>